<feature type="domain" description="Zinc finger CGNR" evidence="2">
    <location>
        <begin position="177"/>
        <end position="220"/>
    </location>
</feature>
<dbReference type="InterPro" id="IPR010852">
    <property type="entry name" value="ABATE"/>
</dbReference>
<feature type="region of interest" description="Disordered" evidence="1">
    <location>
        <begin position="112"/>
        <end position="142"/>
    </location>
</feature>
<dbReference type="SUPFAM" id="SSF160904">
    <property type="entry name" value="Jann2411-like"/>
    <property type="match status" value="1"/>
</dbReference>
<evidence type="ECO:0000313" key="3">
    <source>
        <dbReference type="EMBL" id="NYH44678.1"/>
    </source>
</evidence>
<protein>
    <submittedName>
        <fullName evidence="3">Putative RNA-binding Zn ribbon-like protein</fullName>
    </submittedName>
</protein>
<dbReference type="PANTHER" id="PTHR35525">
    <property type="entry name" value="BLL6575 PROTEIN"/>
    <property type="match status" value="1"/>
</dbReference>
<organism evidence="3 4">
    <name type="scientific">Micromonospora jinlongensis</name>
    <dbReference type="NCBI Taxonomy" id="1287877"/>
    <lineage>
        <taxon>Bacteria</taxon>
        <taxon>Bacillati</taxon>
        <taxon>Actinomycetota</taxon>
        <taxon>Actinomycetes</taxon>
        <taxon>Micromonosporales</taxon>
        <taxon>Micromonosporaceae</taxon>
        <taxon>Micromonospora</taxon>
    </lineage>
</organism>
<name>A0A7Y9X5W1_9ACTN</name>
<reference evidence="3 4" key="1">
    <citation type="submission" date="2020-07" db="EMBL/GenBank/DDBJ databases">
        <title>Sequencing the genomes of 1000 actinobacteria strains.</title>
        <authorList>
            <person name="Klenk H.-P."/>
        </authorList>
    </citation>
    <scope>NUCLEOTIDE SEQUENCE [LARGE SCALE GENOMIC DNA]</scope>
    <source>
        <strain evidence="3 4">DSM 45876</strain>
    </source>
</reference>
<sequence>MSELMVPSVPDRAAGVVVAPWIATARYDLDQAPGGLGLVQDLLNTISAGVPRQADLLDDLTSATEWAQQAVAQWSTATGRPAPDVTLDAAGLRALRIFREELRDEIDARLNVPAEPGQPATGASGRVPTGSRTSGATLRLDRNGSVHLDPAGVGADLLISLVLAALFEAQLADLGRRIKTCRNPRCRVAFYDRSRNNSGVWHSVRVCGHPTNLRAHRARQRQAD</sequence>
<dbReference type="InterPro" id="IPR021005">
    <property type="entry name" value="Znf_CGNR"/>
</dbReference>
<dbReference type="Proteomes" id="UP000523545">
    <property type="component" value="Unassembled WGS sequence"/>
</dbReference>
<dbReference type="Pfam" id="PF11706">
    <property type="entry name" value="zf-CGNR"/>
    <property type="match status" value="1"/>
</dbReference>
<gene>
    <name evidence="3" type="ORF">HNR22_004405</name>
</gene>
<dbReference type="AlphaFoldDB" id="A0A7Y9X5W1"/>
<comment type="caution">
    <text evidence="3">The sequence shown here is derived from an EMBL/GenBank/DDBJ whole genome shotgun (WGS) entry which is preliminary data.</text>
</comment>
<evidence type="ECO:0000313" key="4">
    <source>
        <dbReference type="Proteomes" id="UP000523545"/>
    </source>
</evidence>
<evidence type="ECO:0000259" key="2">
    <source>
        <dbReference type="Pfam" id="PF11706"/>
    </source>
</evidence>
<dbReference type="EMBL" id="JACCHK010000001">
    <property type="protein sequence ID" value="NYH44678.1"/>
    <property type="molecule type" value="Genomic_DNA"/>
</dbReference>
<dbReference type="PANTHER" id="PTHR35525:SF3">
    <property type="entry name" value="BLL6575 PROTEIN"/>
    <property type="match status" value="1"/>
</dbReference>
<evidence type="ECO:0000256" key="1">
    <source>
        <dbReference type="SAM" id="MobiDB-lite"/>
    </source>
</evidence>
<proteinExistence type="predicted"/>
<dbReference type="Gene3D" id="1.10.3300.10">
    <property type="entry name" value="Jann2411-like domain"/>
    <property type="match status" value="1"/>
</dbReference>
<keyword evidence="4" id="KW-1185">Reference proteome</keyword>
<accession>A0A7Y9X5W1</accession>
<dbReference type="InterPro" id="IPR023286">
    <property type="entry name" value="ABATE_dom_sf"/>
</dbReference>
<dbReference type="RefSeq" id="WP_343059915.1">
    <property type="nucleotide sequence ID" value="NZ_JACCHK010000001.1"/>
</dbReference>